<evidence type="ECO:0000313" key="3">
    <source>
        <dbReference type="Proteomes" id="UP001195963"/>
    </source>
</evidence>
<protein>
    <submittedName>
        <fullName evidence="2">Uncharacterized protein</fullName>
    </submittedName>
</protein>
<name>A0ABS7E7I9_9GAMM</name>
<proteinExistence type="predicted"/>
<comment type="caution">
    <text evidence="2">The sequence shown here is derived from an EMBL/GenBank/DDBJ whole genome shotgun (WGS) entry which is preliminary data.</text>
</comment>
<evidence type="ECO:0000256" key="1">
    <source>
        <dbReference type="SAM" id="SignalP"/>
    </source>
</evidence>
<dbReference type="Proteomes" id="UP001195963">
    <property type="component" value="Unassembled WGS sequence"/>
</dbReference>
<evidence type="ECO:0000313" key="2">
    <source>
        <dbReference type="EMBL" id="MBW8185610.1"/>
    </source>
</evidence>
<feature type="signal peptide" evidence="1">
    <location>
        <begin position="1"/>
        <end position="35"/>
    </location>
</feature>
<gene>
    <name evidence="2" type="ORF">K0625_18375</name>
</gene>
<dbReference type="RefSeq" id="WP_220111014.1">
    <property type="nucleotide sequence ID" value="NZ_JAHZST010000015.1"/>
</dbReference>
<organism evidence="2 3">
    <name type="scientific">Shewanella nanhaiensis</name>
    <dbReference type="NCBI Taxonomy" id="2864872"/>
    <lineage>
        <taxon>Bacteria</taxon>
        <taxon>Pseudomonadati</taxon>
        <taxon>Pseudomonadota</taxon>
        <taxon>Gammaproteobacteria</taxon>
        <taxon>Alteromonadales</taxon>
        <taxon>Shewanellaceae</taxon>
        <taxon>Shewanella</taxon>
    </lineage>
</organism>
<dbReference type="EMBL" id="JAHZST010000015">
    <property type="protein sequence ID" value="MBW8185610.1"/>
    <property type="molecule type" value="Genomic_DNA"/>
</dbReference>
<keyword evidence="1" id="KW-0732">Signal</keyword>
<accession>A0ABS7E7I9</accession>
<keyword evidence="3" id="KW-1185">Reference proteome</keyword>
<sequence length="259" mass="29646">MNGLMISTVYNLKAQRHRLLYLLSAMMLSISNASAQTLPQESQLGQICYGDGDEQKISADTALWLARMIDGETYGHPTEVEANTMLWAIAQLSAVRKTKRNLTWKLDKLAQLYSQPINHKWTRSGRKCKRYYAKDFDGKIPRNCSKKKVKRRENNRSKPWNKLAPIARQTVLKFAKGDSINPAIGVQGWYASGLWYRRDKKNINTREHKLFHSKIDNNVFYTRTKSPATNNWDGFEVTIVAADSFCPMIIDLPSKKGSD</sequence>
<reference evidence="2 3" key="1">
    <citation type="submission" date="2021-07" db="EMBL/GenBank/DDBJ databases">
        <title>Shewanella sp. nov, isolated from SCS.</title>
        <authorList>
            <person name="Cao W.R."/>
        </authorList>
    </citation>
    <scope>NUCLEOTIDE SEQUENCE [LARGE SCALE GENOMIC DNA]</scope>
    <source>
        <strain evidence="2 3">NR704-98</strain>
    </source>
</reference>
<feature type="chain" id="PRO_5045993742" evidence="1">
    <location>
        <begin position="36"/>
        <end position="259"/>
    </location>
</feature>